<evidence type="ECO:0000313" key="3">
    <source>
        <dbReference type="Proteomes" id="UP000619479"/>
    </source>
</evidence>
<dbReference type="GO" id="GO:0051920">
    <property type="term" value="F:peroxiredoxin activity"/>
    <property type="evidence" value="ECO:0007669"/>
    <property type="project" value="InterPro"/>
</dbReference>
<organism evidence="2 3">
    <name type="scientific">Actinoplanes cyaneus</name>
    <dbReference type="NCBI Taxonomy" id="52696"/>
    <lineage>
        <taxon>Bacteria</taxon>
        <taxon>Bacillati</taxon>
        <taxon>Actinomycetota</taxon>
        <taxon>Actinomycetes</taxon>
        <taxon>Micromonosporales</taxon>
        <taxon>Micromonosporaceae</taxon>
        <taxon>Actinoplanes</taxon>
    </lineage>
</organism>
<dbReference type="AlphaFoldDB" id="A0A919IQV4"/>
<dbReference type="InterPro" id="IPR029032">
    <property type="entry name" value="AhpD-like"/>
</dbReference>
<gene>
    <name evidence="2" type="ORF">Acy02nite_84100</name>
</gene>
<dbReference type="InterPro" id="IPR004675">
    <property type="entry name" value="AhpD_core"/>
</dbReference>
<sequence length="348" mass="36163">MATLLARGARRLSLRHIRRLTAVPPSAAPPRVRAVYDQVETEFGMLAPPVALHAAAPEVLDAVWLMLRETLLAGRPGDRAEKEAVAAAVSAANSCPYCTEVHGAALAGLRPGADARLIAGGRVEEVRDPRLRSLARWARDGRPPPPDVGPSGRAAAIGVAVTFHYLNRMVNIFLEDSPLAGAPAVPRAVGRRAAPRLFGRLARTRVVPGRPATTPHLPGDLTWAAPIASIGDAMVRACAAIEAAGAAVLPGAVRDLVEARLDDPRECGPGLGLRPWADAALRDLPEEQRAVGRLALLAAYASSRVADADIAAVRAAGLGDGALVRLTAWASMAAARRAGRVLSAGGTG</sequence>
<dbReference type="PANTHER" id="PTHR35446:SF2">
    <property type="entry name" value="CARBOXYMUCONOLACTONE DECARBOXYLASE-LIKE DOMAIN-CONTAINING PROTEIN"/>
    <property type="match status" value="1"/>
</dbReference>
<evidence type="ECO:0000259" key="1">
    <source>
        <dbReference type="Pfam" id="PF02627"/>
    </source>
</evidence>
<reference evidence="2" key="1">
    <citation type="submission" date="2021-01" db="EMBL/GenBank/DDBJ databases">
        <title>Whole genome shotgun sequence of Actinoplanes cyaneus NBRC 14990.</title>
        <authorList>
            <person name="Komaki H."/>
            <person name="Tamura T."/>
        </authorList>
    </citation>
    <scope>NUCLEOTIDE SEQUENCE</scope>
    <source>
        <strain evidence="2">NBRC 14990</strain>
    </source>
</reference>
<keyword evidence="3" id="KW-1185">Reference proteome</keyword>
<dbReference type="Gene3D" id="1.20.1290.10">
    <property type="entry name" value="AhpD-like"/>
    <property type="match status" value="2"/>
</dbReference>
<accession>A0A919IQV4</accession>
<evidence type="ECO:0000313" key="2">
    <source>
        <dbReference type="EMBL" id="GID70529.1"/>
    </source>
</evidence>
<dbReference type="EMBL" id="BOMH01000076">
    <property type="protein sequence ID" value="GID70529.1"/>
    <property type="molecule type" value="Genomic_DNA"/>
</dbReference>
<dbReference type="NCBIfam" id="TIGR00778">
    <property type="entry name" value="ahpD_dom"/>
    <property type="match status" value="1"/>
</dbReference>
<proteinExistence type="predicted"/>
<dbReference type="Pfam" id="PF02627">
    <property type="entry name" value="CMD"/>
    <property type="match status" value="1"/>
</dbReference>
<name>A0A919IQV4_9ACTN</name>
<comment type="caution">
    <text evidence="2">The sequence shown here is derived from an EMBL/GenBank/DDBJ whole genome shotgun (WGS) entry which is preliminary data.</text>
</comment>
<dbReference type="SUPFAM" id="SSF69118">
    <property type="entry name" value="AhpD-like"/>
    <property type="match status" value="2"/>
</dbReference>
<dbReference type="InterPro" id="IPR003779">
    <property type="entry name" value="CMD-like"/>
</dbReference>
<dbReference type="Proteomes" id="UP000619479">
    <property type="component" value="Unassembled WGS sequence"/>
</dbReference>
<protein>
    <submittedName>
        <fullName evidence="2">Alkyl hydroperoxide reductase AhpD</fullName>
    </submittedName>
</protein>
<dbReference type="RefSeq" id="WP_239175745.1">
    <property type="nucleotide sequence ID" value="NZ_BOMH01000076.1"/>
</dbReference>
<feature type="domain" description="Carboxymuconolactone decarboxylase-like" evidence="1">
    <location>
        <begin position="63"/>
        <end position="106"/>
    </location>
</feature>
<dbReference type="PANTHER" id="PTHR35446">
    <property type="entry name" value="SI:CH211-175M2.5"/>
    <property type="match status" value="1"/>
</dbReference>